<protein>
    <recommendedName>
        <fullName evidence="5">Signal peptidase I</fullName>
        <ecNumber evidence="5">3.4.21.89</ecNumber>
    </recommendedName>
</protein>
<evidence type="ECO:0000313" key="9">
    <source>
        <dbReference type="Proteomes" id="UP000199088"/>
    </source>
</evidence>
<sequence>MSHRLRRTAVVVAQVLVVAAVVVVHLCGVRLVPVLTGSMTPYSPAGSLVVTVPVAGEDVAVGDVVAFRPPAPFEVVGGHPILHRVAGLTGAPGSPLMTTQGDANPTADPWQVSLAGADLGRSVLVIPWVGRLVAGGAGSTLASLAGGALLLGGLGALRRGRRESRSCPDCTPAAA</sequence>
<dbReference type="GO" id="GO:0009003">
    <property type="term" value="F:signal peptidase activity"/>
    <property type="evidence" value="ECO:0007669"/>
    <property type="project" value="UniProtKB-EC"/>
</dbReference>
<feature type="transmembrane region" description="Helical" evidence="6">
    <location>
        <begin position="12"/>
        <end position="32"/>
    </location>
</feature>
<evidence type="ECO:0000256" key="6">
    <source>
        <dbReference type="SAM" id="Phobius"/>
    </source>
</evidence>
<keyword evidence="4 6" id="KW-0472">Membrane</keyword>
<dbReference type="GO" id="GO:0016020">
    <property type="term" value="C:membrane"/>
    <property type="evidence" value="ECO:0007669"/>
    <property type="project" value="UniProtKB-SubCell"/>
</dbReference>
<evidence type="ECO:0000256" key="1">
    <source>
        <dbReference type="ARBA" id="ARBA00004370"/>
    </source>
</evidence>
<organism evidence="8 9">
    <name type="scientific">Klenkia soli</name>
    <dbReference type="NCBI Taxonomy" id="1052260"/>
    <lineage>
        <taxon>Bacteria</taxon>
        <taxon>Bacillati</taxon>
        <taxon>Actinomycetota</taxon>
        <taxon>Actinomycetes</taxon>
        <taxon>Geodermatophilales</taxon>
        <taxon>Geodermatophilaceae</taxon>
        <taxon>Klenkia</taxon>
    </lineage>
</organism>
<dbReference type="RefSeq" id="WP_091243493.1">
    <property type="nucleotide sequence ID" value="NZ_FNIR01000005.1"/>
</dbReference>
<dbReference type="GO" id="GO:0004252">
    <property type="term" value="F:serine-type endopeptidase activity"/>
    <property type="evidence" value="ECO:0007669"/>
    <property type="project" value="UniProtKB-UniRule"/>
</dbReference>
<evidence type="ECO:0000256" key="4">
    <source>
        <dbReference type="ARBA" id="ARBA00023136"/>
    </source>
</evidence>
<dbReference type="SUPFAM" id="SSF51306">
    <property type="entry name" value="LexA/Signal peptidase"/>
    <property type="match status" value="1"/>
</dbReference>
<proteinExistence type="predicted"/>
<evidence type="ECO:0000256" key="3">
    <source>
        <dbReference type="ARBA" id="ARBA00022989"/>
    </source>
</evidence>
<accession>A0A1H0IXU3</accession>
<keyword evidence="3 6" id="KW-1133">Transmembrane helix</keyword>
<evidence type="ECO:0000313" key="8">
    <source>
        <dbReference type="EMBL" id="SDO36183.1"/>
    </source>
</evidence>
<dbReference type="InterPro" id="IPR001733">
    <property type="entry name" value="Peptidase_S26B"/>
</dbReference>
<reference evidence="9" key="1">
    <citation type="submission" date="2016-10" db="EMBL/GenBank/DDBJ databases">
        <authorList>
            <person name="Varghese N."/>
            <person name="Submissions S."/>
        </authorList>
    </citation>
    <scope>NUCLEOTIDE SEQUENCE [LARGE SCALE GENOMIC DNA]</scope>
    <source>
        <strain evidence="9">DSM 45843</strain>
    </source>
</reference>
<evidence type="ECO:0000256" key="2">
    <source>
        <dbReference type="ARBA" id="ARBA00022692"/>
    </source>
</evidence>
<dbReference type="EC" id="3.4.21.89" evidence="5"/>
<dbReference type="AlphaFoldDB" id="A0A1H0IXU3"/>
<keyword evidence="9" id="KW-1185">Reference proteome</keyword>
<keyword evidence="2 6" id="KW-0812">Transmembrane</keyword>
<comment type="subcellular location">
    <subcellularLocation>
        <location evidence="1">Membrane</location>
    </subcellularLocation>
</comment>
<dbReference type="GO" id="GO:0006465">
    <property type="term" value="P:signal peptide processing"/>
    <property type="evidence" value="ECO:0007669"/>
    <property type="project" value="UniProtKB-UniRule"/>
</dbReference>
<dbReference type="STRING" id="1052260.SAMN05660199_01804"/>
<feature type="transmembrane region" description="Helical" evidence="6">
    <location>
        <begin position="132"/>
        <end position="157"/>
    </location>
</feature>
<evidence type="ECO:0000256" key="5">
    <source>
        <dbReference type="NCBIfam" id="TIGR02228"/>
    </source>
</evidence>
<name>A0A1H0IXU3_9ACTN</name>
<dbReference type="NCBIfam" id="TIGR02228">
    <property type="entry name" value="sigpep_I_arch"/>
    <property type="match status" value="1"/>
</dbReference>
<dbReference type="Pfam" id="PF10502">
    <property type="entry name" value="Peptidase_S26"/>
    <property type="match status" value="1"/>
</dbReference>
<dbReference type="CDD" id="cd06530">
    <property type="entry name" value="S26_SPase_I"/>
    <property type="match status" value="1"/>
</dbReference>
<gene>
    <name evidence="8" type="ORF">SAMN05660199_01804</name>
</gene>
<dbReference type="EMBL" id="FNIR01000005">
    <property type="protein sequence ID" value="SDO36183.1"/>
    <property type="molecule type" value="Genomic_DNA"/>
</dbReference>
<evidence type="ECO:0000259" key="7">
    <source>
        <dbReference type="Pfam" id="PF10502"/>
    </source>
</evidence>
<dbReference type="Proteomes" id="UP000199088">
    <property type="component" value="Unassembled WGS sequence"/>
</dbReference>
<dbReference type="InterPro" id="IPR019533">
    <property type="entry name" value="Peptidase_S26"/>
</dbReference>
<feature type="domain" description="Peptidase S26" evidence="7">
    <location>
        <begin position="10"/>
        <end position="90"/>
    </location>
</feature>
<dbReference type="InterPro" id="IPR036286">
    <property type="entry name" value="LexA/Signal_pep-like_sf"/>
</dbReference>